<dbReference type="Gene3D" id="2.60.120.10">
    <property type="entry name" value="Jelly Rolls"/>
    <property type="match status" value="1"/>
</dbReference>
<dbReference type="GO" id="GO:2000280">
    <property type="term" value="P:regulation of root development"/>
    <property type="evidence" value="ECO:0007669"/>
    <property type="project" value="UniProtKB-ARBA"/>
</dbReference>
<comment type="subcellular location">
    <subcellularLocation>
        <location evidence="1 12">Secreted</location>
        <location evidence="1 12">Extracellular space</location>
        <location evidence="1 12">Apoplast</location>
    </subcellularLocation>
</comment>
<dbReference type="GO" id="GO:0009506">
    <property type="term" value="C:plasmodesma"/>
    <property type="evidence" value="ECO:0007669"/>
    <property type="project" value="UniProtKB-ARBA"/>
</dbReference>
<dbReference type="OrthoDB" id="1921208at2759"/>
<dbReference type="GO" id="GO:0030145">
    <property type="term" value="F:manganese ion binding"/>
    <property type="evidence" value="ECO:0007669"/>
    <property type="project" value="UniProtKB-UniRule"/>
</dbReference>
<dbReference type="OMA" id="WHPSAWE"/>
<gene>
    <name evidence="14" type="ORF">KP509_20G043100</name>
</gene>
<dbReference type="InterPro" id="IPR011051">
    <property type="entry name" value="RmlC_Cupin_sf"/>
</dbReference>
<keyword evidence="4 12" id="KW-0964">Secreted</keyword>
<evidence type="ECO:0000256" key="12">
    <source>
        <dbReference type="RuleBase" id="RU366015"/>
    </source>
</evidence>
<comment type="similarity">
    <text evidence="2 12">Belongs to the germin family.</text>
</comment>
<dbReference type="InterPro" id="IPR019780">
    <property type="entry name" value="Germin_Mn-BS"/>
</dbReference>
<keyword evidence="3 12" id="KW-0052">Apoplast</keyword>
<protein>
    <recommendedName>
        <fullName evidence="12">Germin-like protein</fullName>
    </recommendedName>
</protein>
<evidence type="ECO:0000256" key="9">
    <source>
        <dbReference type="PIRSR" id="PIRSR601929-1"/>
    </source>
</evidence>
<dbReference type="CDD" id="cd02241">
    <property type="entry name" value="cupin_OxOx"/>
    <property type="match status" value="1"/>
</dbReference>
<evidence type="ECO:0000256" key="7">
    <source>
        <dbReference type="ARBA" id="ARBA00023157"/>
    </source>
</evidence>
<dbReference type="AlphaFoldDB" id="A0A8T2SGJ3"/>
<dbReference type="PRINTS" id="PR00325">
    <property type="entry name" value="GERMIN"/>
</dbReference>
<feature type="binding site" evidence="10">
    <location>
        <position position="154"/>
    </location>
    <ligand>
        <name>Mn(2+)</name>
        <dbReference type="ChEBI" id="CHEBI:29035"/>
    </ligand>
</feature>
<feature type="binding site" evidence="10">
    <location>
        <position position="156"/>
    </location>
    <ligand>
        <name>Mn(2+)</name>
        <dbReference type="ChEBI" id="CHEBI:29035"/>
    </ligand>
</feature>
<dbReference type="Pfam" id="PF00190">
    <property type="entry name" value="Cupin_1"/>
    <property type="match status" value="1"/>
</dbReference>
<proteinExistence type="inferred from homology"/>
<evidence type="ECO:0000313" key="15">
    <source>
        <dbReference type="Proteomes" id="UP000825935"/>
    </source>
</evidence>
<evidence type="ECO:0000256" key="2">
    <source>
        <dbReference type="ARBA" id="ARBA00007456"/>
    </source>
</evidence>
<evidence type="ECO:0000256" key="11">
    <source>
        <dbReference type="PIRSR" id="PIRSR601929-3"/>
    </source>
</evidence>
<evidence type="ECO:0000256" key="1">
    <source>
        <dbReference type="ARBA" id="ARBA00004271"/>
    </source>
</evidence>
<dbReference type="InterPro" id="IPR006045">
    <property type="entry name" value="Cupin_1"/>
</dbReference>
<keyword evidence="7 11" id="KW-1015">Disulfide bond</keyword>
<feature type="domain" description="Cupin type-1" evidence="13">
    <location>
        <begin position="106"/>
        <end position="254"/>
    </location>
</feature>
<evidence type="ECO:0000313" key="14">
    <source>
        <dbReference type="EMBL" id="KAH7331612.1"/>
    </source>
</evidence>
<dbReference type="InterPro" id="IPR014710">
    <property type="entry name" value="RmlC-like_jellyroll"/>
</dbReference>
<feature type="disulfide bond" evidence="11">
    <location>
        <begin position="77"/>
        <end position="92"/>
    </location>
</feature>
<evidence type="ECO:0000256" key="8">
    <source>
        <dbReference type="ARBA" id="ARBA00023211"/>
    </source>
</evidence>
<keyword evidence="15" id="KW-1185">Reference proteome</keyword>
<dbReference type="GO" id="GO:0048046">
    <property type="term" value="C:apoplast"/>
    <property type="evidence" value="ECO:0007669"/>
    <property type="project" value="UniProtKB-SubCell"/>
</dbReference>
<feature type="binding site" evidence="9">
    <location>
        <position position="161"/>
    </location>
    <ligand>
        <name>oxalate</name>
        <dbReference type="ChEBI" id="CHEBI:30623"/>
    </ligand>
</feature>
<sequence length="263" mass="28281">MKYLLPTFSDSGYLLPSPPCLSWFQFEFRFRISSMDCLRGPHSSPSHLLCLVYFALLGAVMVVTVVANDPDPLQDICVADLNSTVKVNGHVCKAADMTTADDFSSAFLSKPGQITSKLGSLVTLANVAKFPALNTFGVSMARVDYAEGGLNPPHIHPRGSELLYLEKGSLYVGFITTENKLFAKTIKQGELFLFPKGLVHFQLNVGEGPAVGIAALTSQNPGTSQVARGLFASMPGIESVVLSKAFQIGEGEVKHLRDVIAKS</sequence>
<feature type="binding site" evidence="10">
    <location>
        <position position="200"/>
    </location>
    <ligand>
        <name>Mn(2+)</name>
        <dbReference type="ChEBI" id="CHEBI:29035"/>
    </ligand>
</feature>
<dbReference type="PROSITE" id="PS00725">
    <property type="entry name" value="GERMIN"/>
    <property type="match status" value="1"/>
</dbReference>
<accession>A0A8T2SGJ3</accession>
<dbReference type="GO" id="GO:0010497">
    <property type="term" value="P:plasmodesmata-mediated intercellular transport"/>
    <property type="evidence" value="ECO:0007669"/>
    <property type="project" value="UniProtKB-ARBA"/>
</dbReference>
<reference evidence="14" key="1">
    <citation type="submission" date="2021-08" db="EMBL/GenBank/DDBJ databases">
        <title>WGS assembly of Ceratopteris richardii.</title>
        <authorList>
            <person name="Marchant D.B."/>
            <person name="Chen G."/>
            <person name="Jenkins J."/>
            <person name="Shu S."/>
            <person name="Leebens-Mack J."/>
            <person name="Grimwood J."/>
            <person name="Schmutz J."/>
            <person name="Soltis P."/>
            <person name="Soltis D."/>
            <person name="Chen Z.-H."/>
        </authorList>
    </citation>
    <scope>NUCLEOTIDE SEQUENCE</scope>
    <source>
        <strain evidence="14">Whitten #5841</strain>
        <tissue evidence="14">Leaf</tissue>
    </source>
</reference>
<dbReference type="SUPFAM" id="SSF51182">
    <property type="entry name" value="RmlC-like cupins"/>
    <property type="match status" value="1"/>
</dbReference>
<dbReference type="Proteomes" id="UP000825935">
    <property type="component" value="Chromosome 20"/>
</dbReference>
<evidence type="ECO:0000256" key="6">
    <source>
        <dbReference type="ARBA" id="ARBA00022729"/>
    </source>
</evidence>
<feature type="binding site" evidence="10">
    <location>
        <position position="161"/>
    </location>
    <ligand>
        <name>Mn(2+)</name>
        <dbReference type="ChEBI" id="CHEBI:29035"/>
    </ligand>
</feature>
<dbReference type="SMART" id="SM00835">
    <property type="entry name" value="Cupin_1"/>
    <property type="match status" value="1"/>
</dbReference>
<keyword evidence="5 9" id="KW-0479">Metal-binding</keyword>
<evidence type="ECO:0000259" key="13">
    <source>
        <dbReference type="SMART" id="SM00835"/>
    </source>
</evidence>
<dbReference type="EMBL" id="CM035425">
    <property type="protein sequence ID" value="KAH7331612.1"/>
    <property type="molecule type" value="Genomic_DNA"/>
</dbReference>
<comment type="caution">
    <text evidence="14">The sequence shown here is derived from an EMBL/GenBank/DDBJ whole genome shotgun (WGS) entry which is preliminary data.</text>
</comment>
<evidence type="ECO:0000256" key="3">
    <source>
        <dbReference type="ARBA" id="ARBA00022523"/>
    </source>
</evidence>
<keyword evidence="6" id="KW-0732">Signal</keyword>
<dbReference type="PANTHER" id="PTHR31238">
    <property type="entry name" value="GERMIN-LIKE PROTEIN SUBFAMILY 3 MEMBER 3"/>
    <property type="match status" value="1"/>
</dbReference>
<feature type="binding site" evidence="9">
    <location>
        <position position="151"/>
    </location>
    <ligand>
        <name>oxalate</name>
        <dbReference type="ChEBI" id="CHEBI:30623"/>
    </ligand>
</feature>
<dbReference type="FunFam" id="2.60.120.10:FF:000025">
    <property type="entry name" value="germin-like protein subfamily 2 member 1"/>
    <property type="match status" value="1"/>
</dbReference>
<evidence type="ECO:0000256" key="5">
    <source>
        <dbReference type="ARBA" id="ARBA00022723"/>
    </source>
</evidence>
<organism evidence="14 15">
    <name type="scientific">Ceratopteris richardii</name>
    <name type="common">Triangle waterfern</name>
    <dbReference type="NCBI Taxonomy" id="49495"/>
    <lineage>
        <taxon>Eukaryota</taxon>
        <taxon>Viridiplantae</taxon>
        <taxon>Streptophyta</taxon>
        <taxon>Embryophyta</taxon>
        <taxon>Tracheophyta</taxon>
        <taxon>Polypodiopsida</taxon>
        <taxon>Polypodiidae</taxon>
        <taxon>Polypodiales</taxon>
        <taxon>Pteridineae</taxon>
        <taxon>Pteridaceae</taxon>
        <taxon>Parkerioideae</taxon>
        <taxon>Ceratopteris</taxon>
    </lineage>
</organism>
<evidence type="ECO:0000256" key="4">
    <source>
        <dbReference type="ARBA" id="ARBA00022525"/>
    </source>
</evidence>
<feature type="binding site" evidence="9">
    <location>
        <position position="156"/>
    </location>
    <ligand>
        <name>oxalate</name>
        <dbReference type="ChEBI" id="CHEBI:30623"/>
    </ligand>
</feature>
<evidence type="ECO:0000256" key="10">
    <source>
        <dbReference type="PIRSR" id="PIRSR601929-2"/>
    </source>
</evidence>
<keyword evidence="8 9" id="KW-0464">Manganese</keyword>
<dbReference type="InterPro" id="IPR001929">
    <property type="entry name" value="Germin"/>
</dbReference>
<name>A0A8T2SGJ3_CERRI</name>